<evidence type="ECO:0000313" key="2">
    <source>
        <dbReference type="Proteomes" id="UP001500888"/>
    </source>
</evidence>
<dbReference type="EMBL" id="BAAAZR010000001">
    <property type="protein sequence ID" value="GAA3790561.1"/>
    <property type="molecule type" value="Genomic_DNA"/>
</dbReference>
<name>A0ABP7HEL2_9ACTN</name>
<protein>
    <submittedName>
        <fullName evidence="1">DUF742 domain-containing protein</fullName>
    </submittedName>
</protein>
<dbReference type="PANTHER" id="PTHR36221:SF1">
    <property type="entry name" value="DUF742 DOMAIN-CONTAINING PROTEIN"/>
    <property type="match status" value="1"/>
</dbReference>
<evidence type="ECO:0000313" key="1">
    <source>
        <dbReference type="EMBL" id="GAA3790561.1"/>
    </source>
</evidence>
<dbReference type="RefSeq" id="WP_344934046.1">
    <property type="nucleotide sequence ID" value="NZ_BAAAZR010000001.1"/>
</dbReference>
<proteinExistence type="predicted"/>
<organism evidence="1 2">
    <name type="scientific">Sphaerisporangium flaviroseum</name>
    <dbReference type="NCBI Taxonomy" id="509199"/>
    <lineage>
        <taxon>Bacteria</taxon>
        <taxon>Bacillati</taxon>
        <taxon>Actinomycetota</taxon>
        <taxon>Actinomycetes</taxon>
        <taxon>Streptosporangiales</taxon>
        <taxon>Streptosporangiaceae</taxon>
        <taxon>Sphaerisporangium</taxon>
    </lineage>
</organism>
<dbReference type="InterPro" id="IPR007995">
    <property type="entry name" value="DUF742"/>
</dbReference>
<dbReference type="PANTHER" id="PTHR36221">
    <property type="entry name" value="DUF742 DOMAIN-CONTAINING PROTEIN"/>
    <property type="match status" value="1"/>
</dbReference>
<comment type="caution">
    <text evidence="1">The sequence shown here is derived from an EMBL/GenBank/DDBJ whole genome shotgun (WGS) entry which is preliminary data.</text>
</comment>
<sequence length="121" mass="12923">MDGTEWIDDGPVVRPYALTRGRTPPSAKSFDLLTLIVATGTEAAPDTADLGPEHRRLLAMVRRARPVVEVASDIDLPLGVIRLLLDDLLTHGLILTRPPAATTPSAEAGILQEVIKGLQAL</sequence>
<keyword evidence="2" id="KW-1185">Reference proteome</keyword>
<accession>A0ABP7HEL2</accession>
<dbReference type="Proteomes" id="UP001500888">
    <property type="component" value="Unassembled WGS sequence"/>
</dbReference>
<dbReference type="Pfam" id="PF05331">
    <property type="entry name" value="DUF742"/>
    <property type="match status" value="1"/>
</dbReference>
<reference evidence="2" key="1">
    <citation type="journal article" date="2019" name="Int. J. Syst. Evol. Microbiol.">
        <title>The Global Catalogue of Microorganisms (GCM) 10K type strain sequencing project: providing services to taxonomists for standard genome sequencing and annotation.</title>
        <authorList>
            <consortium name="The Broad Institute Genomics Platform"/>
            <consortium name="The Broad Institute Genome Sequencing Center for Infectious Disease"/>
            <person name="Wu L."/>
            <person name="Ma J."/>
        </authorList>
    </citation>
    <scope>NUCLEOTIDE SEQUENCE [LARGE SCALE GENOMIC DNA]</scope>
    <source>
        <strain evidence="2">JCM 16908</strain>
    </source>
</reference>
<gene>
    <name evidence="1" type="ORF">GCM10022226_07000</name>
</gene>